<feature type="domain" description="CRAL-TRIO" evidence="2">
    <location>
        <begin position="105"/>
        <end position="281"/>
    </location>
</feature>
<dbReference type="PANTHER" id="PTHR23324:SF83">
    <property type="entry name" value="SEC14-LIKE PROTEIN 2"/>
    <property type="match status" value="1"/>
</dbReference>
<keyword evidence="1" id="KW-0732">Signal</keyword>
<evidence type="ECO:0000259" key="2">
    <source>
        <dbReference type="PROSITE" id="PS50191"/>
    </source>
</evidence>
<sequence>MSQTNHLSSIFLSVVVLLFVESNVSVSAISVEKYLTLTLSQKTALDEFRHRVEPMLKDNYMKQDAYLIQWLRGARKFDINAATEMLRMNLKWRKENAIDNMRNEDWTDMLQDFHTTIDTYDRTGRPIAVIDINDWDIRRSVIQGKGKRVMRYIMSRVENITGQAYERQEKGMNVTQVVVLANAEGFNVIQHACPLCLPLWIQFIQYIESYYPEALDELIIINAPPTIQVVLEAIKPFLTKTTSDGIRIFNPNKAKWMEYLDAKMSREERRKPYGGTKPPFDFSR</sequence>
<dbReference type="PROSITE" id="PS50191">
    <property type="entry name" value="CRAL_TRIO"/>
    <property type="match status" value="1"/>
</dbReference>
<dbReference type="STRING" id="48709.A0A1D2MAZ2"/>
<dbReference type="Pfam" id="PF00650">
    <property type="entry name" value="CRAL_TRIO"/>
    <property type="match status" value="1"/>
</dbReference>
<feature type="signal peptide" evidence="1">
    <location>
        <begin position="1"/>
        <end position="28"/>
    </location>
</feature>
<keyword evidence="4" id="KW-1185">Reference proteome</keyword>
<evidence type="ECO:0000313" key="3">
    <source>
        <dbReference type="EMBL" id="ODM90082.1"/>
    </source>
</evidence>
<dbReference type="EMBL" id="LJIJ01002179">
    <property type="protein sequence ID" value="ODM90082.1"/>
    <property type="molecule type" value="Genomic_DNA"/>
</dbReference>
<reference evidence="3 4" key="1">
    <citation type="journal article" date="2016" name="Genome Biol. Evol.">
        <title>Gene Family Evolution Reflects Adaptation to Soil Environmental Stressors in the Genome of the Collembolan Orchesella cincta.</title>
        <authorList>
            <person name="Faddeeva-Vakhrusheva A."/>
            <person name="Derks M.F."/>
            <person name="Anvar S.Y."/>
            <person name="Agamennone V."/>
            <person name="Suring W."/>
            <person name="Smit S."/>
            <person name="van Straalen N.M."/>
            <person name="Roelofs D."/>
        </authorList>
    </citation>
    <scope>NUCLEOTIDE SEQUENCE [LARGE SCALE GENOMIC DNA]</scope>
    <source>
        <tissue evidence="3">Mixed pool</tissue>
    </source>
</reference>
<gene>
    <name evidence="3" type="ORF">Ocin01_16598</name>
</gene>
<name>A0A1D2MAZ2_ORCCI</name>
<evidence type="ECO:0000313" key="4">
    <source>
        <dbReference type="Proteomes" id="UP000094527"/>
    </source>
</evidence>
<dbReference type="CDD" id="cd00170">
    <property type="entry name" value="SEC14"/>
    <property type="match status" value="1"/>
</dbReference>
<dbReference type="Gene3D" id="3.40.525.10">
    <property type="entry name" value="CRAL-TRIO lipid binding domain"/>
    <property type="match status" value="1"/>
</dbReference>
<dbReference type="OMA" id="WESDIRY"/>
<dbReference type="InterPro" id="IPR001251">
    <property type="entry name" value="CRAL-TRIO_dom"/>
</dbReference>
<feature type="chain" id="PRO_5008903741" evidence="1">
    <location>
        <begin position="29"/>
        <end position="284"/>
    </location>
</feature>
<dbReference type="InterPro" id="IPR036865">
    <property type="entry name" value="CRAL-TRIO_dom_sf"/>
</dbReference>
<dbReference type="AlphaFoldDB" id="A0A1D2MAZ2"/>
<evidence type="ECO:0000256" key="1">
    <source>
        <dbReference type="SAM" id="SignalP"/>
    </source>
</evidence>
<dbReference type="InterPro" id="IPR036273">
    <property type="entry name" value="CRAL/TRIO_N_dom_sf"/>
</dbReference>
<proteinExistence type="predicted"/>
<dbReference type="GO" id="GO:0005737">
    <property type="term" value="C:cytoplasm"/>
    <property type="evidence" value="ECO:0007669"/>
    <property type="project" value="TreeGrafter"/>
</dbReference>
<dbReference type="InterPro" id="IPR051064">
    <property type="entry name" value="SEC14/CRAL-TRIO_domain"/>
</dbReference>
<comment type="caution">
    <text evidence="3">The sequence shown here is derived from an EMBL/GenBank/DDBJ whole genome shotgun (WGS) entry which is preliminary data.</text>
</comment>
<dbReference type="OrthoDB" id="75724at2759"/>
<dbReference type="SUPFAM" id="SSF46938">
    <property type="entry name" value="CRAL/TRIO N-terminal domain"/>
    <property type="match status" value="1"/>
</dbReference>
<accession>A0A1D2MAZ2</accession>
<dbReference type="Proteomes" id="UP000094527">
    <property type="component" value="Unassembled WGS sequence"/>
</dbReference>
<protein>
    <submittedName>
        <fullName evidence="3">SEC14-like protein 2</fullName>
    </submittedName>
</protein>
<organism evidence="3 4">
    <name type="scientific">Orchesella cincta</name>
    <name type="common">Springtail</name>
    <name type="synonym">Podura cincta</name>
    <dbReference type="NCBI Taxonomy" id="48709"/>
    <lineage>
        <taxon>Eukaryota</taxon>
        <taxon>Metazoa</taxon>
        <taxon>Ecdysozoa</taxon>
        <taxon>Arthropoda</taxon>
        <taxon>Hexapoda</taxon>
        <taxon>Collembola</taxon>
        <taxon>Entomobryomorpha</taxon>
        <taxon>Entomobryoidea</taxon>
        <taxon>Orchesellidae</taxon>
        <taxon>Orchesellinae</taxon>
        <taxon>Orchesella</taxon>
    </lineage>
</organism>
<dbReference type="PANTHER" id="PTHR23324">
    <property type="entry name" value="SEC14 RELATED PROTEIN"/>
    <property type="match status" value="1"/>
</dbReference>
<dbReference type="SMART" id="SM00516">
    <property type="entry name" value="SEC14"/>
    <property type="match status" value="1"/>
</dbReference>
<dbReference type="SUPFAM" id="SSF52087">
    <property type="entry name" value="CRAL/TRIO domain"/>
    <property type="match status" value="1"/>
</dbReference>